<dbReference type="AlphaFoldDB" id="A0A067DUL5"/>
<reference evidence="5 6" key="1">
    <citation type="submission" date="2014-04" db="EMBL/GenBank/DDBJ databases">
        <authorList>
            <consortium name="International Citrus Genome Consortium"/>
            <person name="Gmitter F."/>
            <person name="Chen C."/>
            <person name="Farmerie W."/>
            <person name="Harkins T."/>
            <person name="Desany B."/>
            <person name="Mohiuddin M."/>
            <person name="Kodira C."/>
            <person name="Borodovsky M."/>
            <person name="Lomsadze A."/>
            <person name="Burns P."/>
            <person name="Jenkins J."/>
            <person name="Prochnik S."/>
            <person name="Shu S."/>
            <person name="Chapman J."/>
            <person name="Pitluck S."/>
            <person name="Schmutz J."/>
            <person name="Rokhsar D."/>
        </authorList>
    </citation>
    <scope>NUCLEOTIDE SEQUENCE</scope>
</reference>
<feature type="non-terminal residue" evidence="5">
    <location>
        <position position="1"/>
    </location>
</feature>
<dbReference type="SUPFAM" id="SSF55931">
    <property type="entry name" value="Glutamine synthetase/guanido kinase"/>
    <property type="match status" value="1"/>
</dbReference>
<evidence type="ECO:0000256" key="1">
    <source>
        <dbReference type="ARBA" id="ARBA00022598"/>
    </source>
</evidence>
<dbReference type="InterPro" id="IPR014746">
    <property type="entry name" value="Gln_synth/guanido_kin_cat_dom"/>
</dbReference>
<dbReference type="PANTHER" id="PTHR43785">
    <property type="entry name" value="GAMMA-GLUTAMYLPUTRESCINE SYNTHETASE"/>
    <property type="match status" value="1"/>
</dbReference>
<evidence type="ECO:0000313" key="5">
    <source>
        <dbReference type="EMBL" id="KDO42301.1"/>
    </source>
</evidence>
<protein>
    <recommendedName>
        <fullName evidence="4">GS catalytic domain-containing protein</fullName>
    </recommendedName>
</protein>
<dbReference type="InterPro" id="IPR008146">
    <property type="entry name" value="Gln_synth_cat_dom"/>
</dbReference>
<evidence type="ECO:0000256" key="2">
    <source>
        <dbReference type="PROSITE-ProRule" id="PRU01331"/>
    </source>
</evidence>
<keyword evidence="1" id="KW-0436">Ligase</keyword>
<dbReference type="PROSITE" id="PS51987">
    <property type="entry name" value="GS_CATALYTIC"/>
    <property type="match status" value="1"/>
</dbReference>
<sequence length="99" mass="10606">LHAEAGKGQFEIALGHTVAAKAADNLIFTREVLRAVARKHGLLATFVPNLWQNGENVFMASDSSSKHGMSSVGEKFMAGVLHHLSSILAFTAPVPNRLL</sequence>
<feature type="domain" description="GS catalytic" evidence="4">
    <location>
        <begin position="1"/>
        <end position="99"/>
    </location>
</feature>
<evidence type="ECO:0000313" key="6">
    <source>
        <dbReference type="Proteomes" id="UP000027120"/>
    </source>
</evidence>
<dbReference type="GO" id="GO:0004356">
    <property type="term" value="F:glutamine synthetase activity"/>
    <property type="evidence" value="ECO:0007669"/>
    <property type="project" value="InterPro"/>
</dbReference>
<evidence type="ECO:0000259" key="4">
    <source>
        <dbReference type="PROSITE" id="PS51987"/>
    </source>
</evidence>
<gene>
    <name evidence="5" type="ORF">CISIN_1g0031941mg</name>
</gene>
<accession>A0A067DUL5</accession>
<organism evidence="5 6">
    <name type="scientific">Citrus sinensis</name>
    <name type="common">Sweet orange</name>
    <name type="synonym">Citrus aurantium var. sinensis</name>
    <dbReference type="NCBI Taxonomy" id="2711"/>
    <lineage>
        <taxon>Eukaryota</taxon>
        <taxon>Viridiplantae</taxon>
        <taxon>Streptophyta</taxon>
        <taxon>Embryophyta</taxon>
        <taxon>Tracheophyta</taxon>
        <taxon>Spermatophyta</taxon>
        <taxon>Magnoliopsida</taxon>
        <taxon>eudicotyledons</taxon>
        <taxon>Gunneridae</taxon>
        <taxon>Pentapetalae</taxon>
        <taxon>rosids</taxon>
        <taxon>malvids</taxon>
        <taxon>Sapindales</taxon>
        <taxon>Rutaceae</taxon>
        <taxon>Aurantioideae</taxon>
        <taxon>Citrus</taxon>
    </lineage>
</organism>
<dbReference type="Proteomes" id="UP000027120">
    <property type="component" value="Unassembled WGS sequence"/>
</dbReference>
<dbReference type="Pfam" id="PF00120">
    <property type="entry name" value="Gln-synt_C"/>
    <property type="match status" value="1"/>
</dbReference>
<dbReference type="Gene3D" id="3.30.590.10">
    <property type="entry name" value="Glutamine synthetase/guanido kinase, catalytic domain"/>
    <property type="match status" value="1"/>
</dbReference>
<dbReference type="PANTHER" id="PTHR43785:SF2">
    <property type="entry name" value="TYPE-1 GLUTAMINE SYNTHETASE 1"/>
    <property type="match status" value="1"/>
</dbReference>
<proteinExistence type="inferred from homology"/>
<dbReference type="GO" id="GO:0043436">
    <property type="term" value="P:oxoacid metabolic process"/>
    <property type="evidence" value="ECO:0007669"/>
    <property type="project" value="UniProtKB-ARBA"/>
</dbReference>
<evidence type="ECO:0000256" key="3">
    <source>
        <dbReference type="RuleBase" id="RU000384"/>
    </source>
</evidence>
<comment type="similarity">
    <text evidence="2 3">Belongs to the glutamine synthetase family.</text>
</comment>
<keyword evidence="6" id="KW-1185">Reference proteome</keyword>
<name>A0A067DUL5_CITSI</name>
<dbReference type="EMBL" id="KK785497">
    <property type="protein sequence ID" value="KDO42301.1"/>
    <property type="molecule type" value="Genomic_DNA"/>
</dbReference>